<evidence type="ECO:0000313" key="3">
    <source>
        <dbReference type="Proteomes" id="UP000195152"/>
    </source>
</evidence>
<feature type="transmembrane region" description="Helical" evidence="1">
    <location>
        <begin position="7"/>
        <end position="28"/>
    </location>
</feature>
<protein>
    <recommendedName>
        <fullName evidence="4">DUF3139 domain-containing protein</fullName>
    </recommendedName>
</protein>
<gene>
    <name evidence="2" type="ORF">BK699_23775</name>
</gene>
<proteinExistence type="predicted"/>
<organism evidence="2 3">
    <name type="scientific">Bacillus thuringiensis serovar mexicanensis</name>
    <dbReference type="NCBI Taxonomy" id="180868"/>
    <lineage>
        <taxon>Bacteria</taxon>
        <taxon>Bacillati</taxon>
        <taxon>Bacillota</taxon>
        <taxon>Bacilli</taxon>
        <taxon>Bacillales</taxon>
        <taxon>Bacillaceae</taxon>
        <taxon>Bacillus</taxon>
        <taxon>Bacillus cereus group</taxon>
    </lineage>
</organism>
<dbReference type="AlphaFoldDB" id="A0A242W2V4"/>
<evidence type="ECO:0008006" key="4">
    <source>
        <dbReference type="Google" id="ProtNLM"/>
    </source>
</evidence>
<sequence length="197" mass="23479">MCMKRKKWYLSLSAVGLFSIFLAMYFIFGNPLHYKVIEKDTNEYLHTIKGYKQKEIQSIAGKYTPLYNIGYYAEVVYKDEPYFTYSYTYDNNKKIIQDNGILGRHTESFEHLNLNWSLFDQLIQRIHTNLQERGLSEKRDYSIRHVHFIDIDDDKNGAEAYVDFKKDKESDYSYRMNSEGKAYQYSCSNGKCIFKEK</sequence>
<name>A0A242W2V4_BACTU</name>
<keyword evidence="1" id="KW-0472">Membrane</keyword>
<evidence type="ECO:0000256" key="1">
    <source>
        <dbReference type="SAM" id="Phobius"/>
    </source>
</evidence>
<dbReference type="Pfam" id="PF11337">
    <property type="entry name" value="DUF3139"/>
    <property type="match status" value="1"/>
</dbReference>
<evidence type="ECO:0000313" key="2">
    <source>
        <dbReference type="EMBL" id="OTW45741.1"/>
    </source>
</evidence>
<reference evidence="2 3" key="1">
    <citation type="submission" date="2016-10" db="EMBL/GenBank/DDBJ databases">
        <title>Comparative genomics of Bacillus thuringiensis reveals a path to pathogens against multiple invertebrate hosts.</title>
        <authorList>
            <person name="Zheng J."/>
            <person name="Gao Q."/>
            <person name="Liu H."/>
            <person name="Peng D."/>
            <person name="Ruan L."/>
            <person name="Sun M."/>
        </authorList>
    </citation>
    <scope>NUCLEOTIDE SEQUENCE [LARGE SCALE GENOMIC DNA]</scope>
    <source>
        <strain evidence="2">BGSC 4AC1</strain>
    </source>
</reference>
<keyword evidence="1" id="KW-1133">Transmembrane helix</keyword>
<comment type="caution">
    <text evidence="2">The sequence shown here is derived from an EMBL/GenBank/DDBJ whole genome shotgun (WGS) entry which is preliminary data.</text>
</comment>
<dbReference type="InterPro" id="IPR021486">
    <property type="entry name" value="DUF3139"/>
</dbReference>
<accession>A0A242W2V4</accession>
<dbReference type="Proteomes" id="UP000195152">
    <property type="component" value="Unassembled WGS sequence"/>
</dbReference>
<keyword evidence="1" id="KW-0812">Transmembrane</keyword>
<dbReference type="EMBL" id="NFCF01000094">
    <property type="protein sequence ID" value="OTW45741.1"/>
    <property type="molecule type" value="Genomic_DNA"/>
</dbReference>